<dbReference type="PANTHER" id="PTHR12475">
    <property type="match status" value="1"/>
</dbReference>
<protein>
    <recommendedName>
        <fullName evidence="5">Capsule polysaccharide biosynthesis protein</fullName>
    </recommendedName>
</protein>
<dbReference type="Proteomes" id="UP000308549">
    <property type="component" value="Unassembled WGS sequence"/>
</dbReference>
<name>A0A4V5N3Z6_9PEZI</name>
<gene>
    <name evidence="3" type="ORF">B0A50_05460</name>
</gene>
<comment type="similarity">
    <text evidence="1">Belongs to the lcsJ thioesterase family.</text>
</comment>
<dbReference type="Pfam" id="PF13279">
    <property type="entry name" value="4HBT_2"/>
    <property type="match status" value="1"/>
</dbReference>
<feature type="region of interest" description="Disordered" evidence="2">
    <location>
        <begin position="296"/>
        <end position="324"/>
    </location>
</feature>
<accession>A0A4V5N3Z6</accession>
<dbReference type="PANTHER" id="PTHR12475:SF4">
    <property type="entry name" value="PROTEIN THEM6"/>
    <property type="match status" value="1"/>
</dbReference>
<feature type="region of interest" description="Disordered" evidence="2">
    <location>
        <begin position="215"/>
        <end position="260"/>
    </location>
</feature>
<keyword evidence="4" id="KW-1185">Reference proteome</keyword>
<organism evidence="3 4">
    <name type="scientific">Salinomyces thailandicus</name>
    <dbReference type="NCBI Taxonomy" id="706561"/>
    <lineage>
        <taxon>Eukaryota</taxon>
        <taxon>Fungi</taxon>
        <taxon>Dikarya</taxon>
        <taxon>Ascomycota</taxon>
        <taxon>Pezizomycotina</taxon>
        <taxon>Dothideomycetes</taxon>
        <taxon>Dothideomycetidae</taxon>
        <taxon>Mycosphaerellales</taxon>
        <taxon>Teratosphaeriaceae</taxon>
        <taxon>Salinomyces</taxon>
    </lineage>
</organism>
<evidence type="ECO:0008006" key="5">
    <source>
        <dbReference type="Google" id="ProtNLM"/>
    </source>
</evidence>
<dbReference type="EMBL" id="NAJL01000034">
    <property type="protein sequence ID" value="TKA25599.1"/>
    <property type="molecule type" value="Genomic_DNA"/>
</dbReference>
<proteinExistence type="inferred from homology"/>
<comment type="caution">
    <text evidence="3">The sequence shown here is derived from an EMBL/GenBank/DDBJ whole genome shotgun (WGS) entry which is preliminary data.</text>
</comment>
<evidence type="ECO:0000313" key="4">
    <source>
        <dbReference type="Proteomes" id="UP000308549"/>
    </source>
</evidence>
<evidence type="ECO:0000256" key="1">
    <source>
        <dbReference type="ARBA" id="ARBA00038476"/>
    </source>
</evidence>
<feature type="compositionally biased region" description="Polar residues" evidence="2">
    <location>
        <begin position="311"/>
        <end position="323"/>
    </location>
</feature>
<sequence>MSAATRLPFVAGTLSLGALAASVATIPSARALVAQHLGESAAKHLWKIAALAFALANLKNIPGFWHIRVLRGIIYQLYLQPNPQPPRHLFAPIITSSRNTLWDCDYNLHKSNSTYFADLDVGRAHAVGMLIRTGLSRLNAGDEVGLTETVRKTPGAYFVALGGVACFFQRQIEPLQAFEVWTRVLSWDRKWVYMVSHIVRKGAIVPRRYVMQPWKKAKRASRKSTSEDENKNKNKHMNKRGKTMKGKQEGKEQEEEEEDLTKHIFATSVSRYVFKKGRLTLNPEIILERSRLLPPRPEGVGLPPRAEAKNFDTTPTSDISTTGAPLVGQEDAGLKGPEAIAGAVSEKLTVAGGREFADEEDDIEEEEWTWEAMEQERLRGLKTAIHFDKLNACHNELRGGDVLGEYGDYW</sequence>
<dbReference type="CDD" id="cd00586">
    <property type="entry name" value="4HBT"/>
    <property type="match status" value="1"/>
</dbReference>
<dbReference type="AlphaFoldDB" id="A0A4V5N3Z6"/>
<evidence type="ECO:0000313" key="3">
    <source>
        <dbReference type="EMBL" id="TKA25599.1"/>
    </source>
</evidence>
<reference evidence="3 4" key="1">
    <citation type="submission" date="2017-03" db="EMBL/GenBank/DDBJ databases">
        <title>Genomes of endolithic fungi from Antarctica.</title>
        <authorList>
            <person name="Coleine C."/>
            <person name="Masonjones S."/>
            <person name="Stajich J.E."/>
        </authorList>
    </citation>
    <scope>NUCLEOTIDE SEQUENCE [LARGE SCALE GENOMIC DNA]</scope>
    <source>
        <strain evidence="3 4">CCFEE 6315</strain>
    </source>
</reference>
<feature type="compositionally biased region" description="Basic residues" evidence="2">
    <location>
        <begin position="233"/>
        <end position="245"/>
    </location>
</feature>
<dbReference type="OrthoDB" id="265761at2759"/>
<evidence type="ECO:0000256" key="2">
    <source>
        <dbReference type="SAM" id="MobiDB-lite"/>
    </source>
</evidence>
<dbReference type="SUPFAM" id="SSF54637">
    <property type="entry name" value="Thioesterase/thiol ester dehydrase-isomerase"/>
    <property type="match status" value="1"/>
</dbReference>
<dbReference type="InterPro" id="IPR029069">
    <property type="entry name" value="HotDog_dom_sf"/>
</dbReference>
<dbReference type="InterPro" id="IPR051490">
    <property type="entry name" value="THEM6_lcsJ_thioesterase"/>
</dbReference>